<dbReference type="GO" id="GO:0016740">
    <property type="term" value="F:transferase activity"/>
    <property type="evidence" value="ECO:0007669"/>
    <property type="project" value="UniProtKB-KW"/>
</dbReference>
<gene>
    <name evidence="1" type="ORF">D5R95_06615</name>
</gene>
<reference evidence="1 2" key="1">
    <citation type="submission" date="2018-08" db="EMBL/GenBank/DDBJ databases">
        <title>The metabolism and importance of syntrophic acetate oxidation coupled to methane or sulfide production in haloalkaline environments.</title>
        <authorList>
            <person name="Timmers P.H.A."/>
            <person name="Vavourakis C.D."/>
            <person name="Sorokin D.Y."/>
            <person name="Sinninghe Damste J.S."/>
            <person name="Muyzer G."/>
            <person name="Stams A.J.M."/>
            <person name="Plugge C.M."/>
        </authorList>
    </citation>
    <scope>NUCLEOTIDE SEQUENCE [LARGE SCALE GENOMIC DNA]</scope>
    <source>
        <strain evidence="1">MSAO_Arc3</strain>
    </source>
</reference>
<protein>
    <submittedName>
        <fullName evidence="1">Serine acetyltransferase</fullName>
    </submittedName>
</protein>
<proteinExistence type="predicted"/>
<dbReference type="AlphaFoldDB" id="A0A424YUX6"/>
<feature type="non-terminal residue" evidence="1">
    <location>
        <position position="97"/>
    </location>
</feature>
<keyword evidence="1" id="KW-0808">Transferase</keyword>
<dbReference type="Gene3D" id="1.10.3130.10">
    <property type="entry name" value="serine acetyltransferase, domain 1"/>
    <property type="match status" value="1"/>
</dbReference>
<organism evidence="1 2">
    <name type="scientific">Methanosalsum natronophilum</name>
    <dbReference type="NCBI Taxonomy" id="768733"/>
    <lineage>
        <taxon>Archaea</taxon>
        <taxon>Methanobacteriati</taxon>
        <taxon>Methanobacteriota</taxon>
        <taxon>Stenosarchaea group</taxon>
        <taxon>Methanomicrobia</taxon>
        <taxon>Methanosarcinales</taxon>
        <taxon>Methanosarcinaceae</taxon>
        <taxon>Methanosalsum</taxon>
    </lineage>
</organism>
<name>A0A424YUX6_9EURY</name>
<comment type="caution">
    <text evidence="1">The sequence shown here is derived from an EMBL/GenBank/DDBJ whole genome shotgun (WGS) entry which is preliminary data.</text>
</comment>
<evidence type="ECO:0000313" key="1">
    <source>
        <dbReference type="EMBL" id="RQD82904.1"/>
    </source>
</evidence>
<dbReference type="Proteomes" id="UP000284763">
    <property type="component" value="Unassembled WGS sequence"/>
</dbReference>
<accession>A0A424YUX6</accession>
<evidence type="ECO:0000313" key="2">
    <source>
        <dbReference type="Proteomes" id="UP000284763"/>
    </source>
</evidence>
<sequence length="97" mass="11318">MDQQGSKSQKCEIISREIENHFRSQIPDVVQIITNSCSNKKCFDHIDTAIIPSRDEVIEILHLLRKIIYPGYFEKNILDRNNLDYHIGNAVTDIFEK</sequence>
<dbReference type="InterPro" id="IPR042122">
    <property type="entry name" value="Ser_AcTrfase_N_sf"/>
</dbReference>
<dbReference type="EMBL" id="QZAB01000419">
    <property type="protein sequence ID" value="RQD82904.1"/>
    <property type="molecule type" value="Genomic_DNA"/>
</dbReference>